<feature type="region of interest" description="Disordered" evidence="2">
    <location>
        <begin position="398"/>
        <end position="469"/>
    </location>
</feature>
<comment type="caution">
    <text evidence="5">The sequence shown here is derived from an EMBL/GenBank/DDBJ whole genome shotgun (WGS) entry which is preliminary data.</text>
</comment>
<evidence type="ECO:0000313" key="5">
    <source>
        <dbReference type="EMBL" id="KRK49216.1"/>
    </source>
</evidence>
<dbReference type="Proteomes" id="UP000050911">
    <property type="component" value="Unassembled WGS sequence"/>
</dbReference>
<dbReference type="Pfam" id="PF07261">
    <property type="entry name" value="DnaB_2"/>
    <property type="match status" value="1"/>
</dbReference>
<keyword evidence="6" id="KW-1185">Reference proteome</keyword>
<name>A0A0R1HRF7_9LACO</name>
<evidence type="ECO:0000256" key="2">
    <source>
        <dbReference type="SAM" id="MobiDB-lite"/>
    </source>
</evidence>
<dbReference type="PATRIC" id="fig|1302272.5.peg.134"/>
<dbReference type="OrthoDB" id="2082007at2"/>
<feature type="region of interest" description="Disordered" evidence="2">
    <location>
        <begin position="272"/>
        <end position="296"/>
    </location>
</feature>
<dbReference type="AlphaFoldDB" id="A0A0R1HRF7"/>
<feature type="compositionally biased region" description="Polar residues" evidence="2">
    <location>
        <begin position="400"/>
        <end position="416"/>
    </location>
</feature>
<sequence>MVEGSNQMTPKTTVAVTSQSRLTESDRLVLDRLYQPILGVSAYSLVTSLWREIEFQPHQRIEVPHYHFLQILNIDLPTFETARKRLEAVGLLRSFHRRDQVLPEWLYQLELPVNSSLFFSDNLLSLLLLEIVGEQQFKALALAFRPEPVDHTGFQETTDQFLNVFKVDNRLIATPPAVIQEVQNSMGDVETSRAPATVTPDHDGFDFDLLTAILQRSYVEAADLSHHRDLILNEVALYGLTETEMASYITDATSLTTNKVDTRQLKLKIAADHRSAPRSQATPVSTTQSAKADTVTGLSQPEKSLVSLANRLSPMDFLTAIRTEQHGFVAANEQRIVERLDAQKVFGHPVLNILVFYLLNDMGKATLTQSLADTVANGWAQAGVTTAAEAIREIHRYRAKQNSPKKTPRRSASSNRRTVKETLPEWAKDDYQPTNGTGSKLSDEQRAKMAEQLKRLNAKNGGDVDNGKH</sequence>
<evidence type="ECO:0000259" key="3">
    <source>
        <dbReference type="Pfam" id="PF07261"/>
    </source>
</evidence>
<dbReference type="STRING" id="1302272.FC96_GL000137"/>
<feature type="compositionally biased region" description="Polar residues" evidence="2">
    <location>
        <begin position="277"/>
        <end position="296"/>
    </location>
</feature>
<proteinExistence type="inferred from homology"/>
<comment type="similarity">
    <text evidence="1">Belongs to the DnaB/DnaD family.</text>
</comment>
<feature type="compositionally biased region" description="Basic and acidic residues" evidence="2">
    <location>
        <begin position="441"/>
        <end position="454"/>
    </location>
</feature>
<organism evidence="5 6">
    <name type="scientific">Secundilactobacillus kimchicus JCM 15530</name>
    <dbReference type="NCBI Taxonomy" id="1302272"/>
    <lineage>
        <taxon>Bacteria</taxon>
        <taxon>Bacillati</taxon>
        <taxon>Bacillota</taxon>
        <taxon>Bacilli</taxon>
        <taxon>Lactobacillales</taxon>
        <taxon>Lactobacillaceae</taxon>
        <taxon>Secundilactobacillus</taxon>
    </lineage>
</organism>
<dbReference type="InterPro" id="IPR006343">
    <property type="entry name" value="DnaB/C_C"/>
</dbReference>
<feature type="domain" description="Replicative helicase loading/DNA remodeling protein DnaB N-terminal winged helix" evidence="4">
    <location>
        <begin position="8"/>
        <end position="268"/>
    </location>
</feature>
<feature type="compositionally biased region" description="Basic and acidic residues" evidence="2">
    <location>
        <begin position="418"/>
        <end position="431"/>
    </location>
</feature>
<protein>
    <submittedName>
        <fullName evidence="5">Replication initiation and membrane attachment protein DnaB</fullName>
    </submittedName>
</protein>
<accession>A0A0R1HRF7</accession>
<reference evidence="5 6" key="1">
    <citation type="journal article" date="2015" name="Genome Announc.">
        <title>Expanding the biotechnology potential of lactobacilli through comparative genomics of 213 strains and associated genera.</title>
        <authorList>
            <person name="Sun Z."/>
            <person name="Harris H.M."/>
            <person name="McCann A."/>
            <person name="Guo C."/>
            <person name="Argimon S."/>
            <person name="Zhang W."/>
            <person name="Yang X."/>
            <person name="Jeffery I.B."/>
            <person name="Cooney J.C."/>
            <person name="Kagawa T.F."/>
            <person name="Liu W."/>
            <person name="Song Y."/>
            <person name="Salvetti E."/>
            <person name="Wrobel A."/>
            <person name="Rasinkangas P."/>
            <person name="Parkhill J."/>
            <person name="Rea M.C."/>
            <person name="O'Sullivan O."/>
            <person name="Ritari J."/>
            <person name="Douillard F.P."/>
            <person name="Paul Ross R."/>
            <person name="Yang R."/>
            <person name="Briner A.E."/>
            <person name="Felis G.E."/>
            <person name="de Vos W.M."/>
            <person name="Barrangou R."/>
            <person name="Klaenhammer T.R."/>
            <person name="Caufield P.W."/>
            <person name="Cui Y."/>
            <person name="Zhang H."/>
            <person name="O'Toole P.W."/>
        </authorList>
    </citation>
    <scope>NUCLEOTIDE SEQUENCE [LARGE SCALE GENOMIC DNA]</scope>
    <source>
        <strain evidence="5 6">JCM 15530</strain>
    </source>
</reference>
<feature type="domain" description="DnaB/C C-terminal" evidence="3">
    <location>
        <begin position="320"/>
        <end position="393"/>
    </location>
</feature>
<evidence type="ECO:0000313" key="6">
    <source>
        <dbReference type="Proteomes" id="UP000050911"/>
    </source>
</evidence>
<dbReference type="Pfam" id="PF25888">
    <property type="entry name" value="WHD_DnaB"/>
    <property type="match status" value="1"/>
</dbReference>
<dbReference type="EMBL" id="AZCX01000001">
    <property type="protein sequence ID" value="KRK49216.1"/>
    <property type="molecule type" value="Genomic_DNA"/>
</dbReference>
<evidence type="ECO:0000259" key="4">
    <source>
        <dbReference type="Pfam" id="PF25888"/>
    </source>
</evidence>
<gene>
    <name evidence="5" type="ORF">FC96_GL000137</name>
</gene>
<evidence type="ECO:0000256" key="1">
    <source>
        <dbReference type="ARBA" id="ARBA00093462"/>
    </source>
</evidence>
<dbReference type="InterPro" id="IPR058660">
    <property type="entry name" value="WHD_DnaB"/>
</dbReference>